<dbReference type="EMBL" id="LR798327">
    <property type="protein sequence ID" value="CAB5224389.1"/>
    <property type="molecule type" value="Genomic_DNA"/>
</dbReference>
<evidence type="ECO:0000313" key="1">
    <source>
        <dbReference type="EMBL" id="CAB4158596.1"/>
    </source>
</evidence>
<gene>
    <name evidence="1" type="ORF">UFOVP705_14</name>
    <name evidence="2" type="ORF">UFOVP736_67</name>
</gene>
<evidence type="ECO:0000313" key="2">
    <source>
        <dbReference type="EMBL" id="CAB5224389.1"/>
    </source>
</evidence>
<protein>
    <submittedName>
        <fullName evidence="1">Uncharacterized protein</fullName>
    </submittedName>
</protein>
<accession>A0A6J5NLL0</accession>
<proteinExistence type="predicted"/>
<name>A0A6J5NLL0_9CAUD</name>
<sequence length="80" mass="8644">MQTKIIKSGRKWQWQLLKGRSAVAGGWCKTKSDAINDADIAFKSITLSAPTDTTTVNGLLLQAAAIIDARANHVLHPEIS</sequence>
<dbReference type="EMBL" id="LR796685">
    <property type="protein sequence ID" value="CAB4158596.1"/>
    <property type="molecule type" value="Genomic_DNA"/>
</dbReference>
<reference evidence="1" key="1">
    <citation type="submission" date="2020-04" db="EMBL/GenBank/DDBJ databases">
        <authorList>
            <person name="Chiriac C."/>
            <person name="Salcher M."/>
            <person name="Ghai R."/>
            <person name="Kavagutti S V."/>
        </authorList>
    </citation>
    <scope>NUCLEOTIDE SEQUENCE</scope>
</reference>
<organism evidence="1">
    <name type="scientific">uncultured Caudovirales phage</name>
    <dbReference type="NCBI Taxonomy" id="2100421"/>
    <lineage>
        <taxon>Viruses</taxon>
        <taxon>Duplodnaviria</taxon>
        <taxon>Heunggongvirae</taxon>
        <taxon>Uroviricota</taxon>
        <taxon>Caudoviricetes</taxon>
        <taxon>Peduoviridae</taxon>
        <taxon>Maltschvirus</taxon>
        <taxon>Maltschvirus maltsch</taxon>
    </lineage>
</organism>